<sequence>MSDTFNLLDLARGVPGMALDAPGMVRGALGMIVGRDSRRSLGLMFQRAAHDHPDRPFLRFEDTEYSYREANELVNRYAAVLAARGAGRGDVVGILMTNRPETLFVVLATVKIGATAGLLNHNQRDQVLAHSFSLLDSTVNVIGDECLPALDTLPEPPANQLRSDELATLAATASAADPLVCNDIRAHERAFLIFTSGTTGLPKASVMSHLRWIKGSAGLGGLGVRLRGGDTMYCCLPLYHNNALTVALGSVLYAGATFALSRKFSASRFWDEVVATRSTAFVYIGELCRYLLNQEPRPIERRNRVRVVVGNGLRPELWDEFQRRFRIRRVAEFYGSSEGNLAFVNAFGLPRTAGFAAQPYAIVEVDEDTGKARRFTDDRLRRVRRGGVGLLLAKVTAGSPFDGYTDASATESKLVRNGFATGDAWFDTGDLVRDQGWRHIAFADRLGDTFRWKGENVATTEVEGAFTGAPGVSQAVVYGVEVPGTDGKAGMAAVTLAPGAVFDGPALGAWLTGRLPAYAVPLFVRVVDELESTSTFKSRKVELRKQGYNPDEDGTEYVLVGTAYVPFYPEYPAEIAGGAVRKP</sequence>
<dbReference type="Gene3D" id="3.30.300.30">
    <property type="match status" value="1"/>
</dbReference>
<keyword evidence="8" id="KW-1185">Reference proteome</keyword>
<keyword evidence="2" id="KW-0436">Ligase</keyword>
<dbReference type="FunFam" id="3.30.300.30:FF:000020">
    <property type="entry name" value="Long-chain fatty acid transporter"/>
    <property type="match status" value="1"/>
</dbReference>
<protein>
    <submittedName>
        <fullName evidence="7">Long-chain-acyl-CoA synthetase</fullName>
    </submittedName>
</protein>
<dbReference type="GO" id="GO:0005886">
    <property type="term" value="C:plasma membrane"/>
    <property type="evidence" value="ECO:0007669"/>
    <property type="project" value="TreeGrafter"/>
</dbReference>
<reference evidence="7 8" key="1">
    <citation type="submission" date="2018-10" db="EMBL/GenBank/DDBJ databases">
        <title>Isolation from cow dung.</title>
        <authorList>
            <person name="Ling L."/>
        </authorList>
    </citation>
    <scope>NUCLEOTIDE SEQUENCE [LARGE SCALE GENOMIC DNA]</scope>
    <source>
        <strain evidence="7 8">NEAU-LL90</strain>
    </source>
</reference>
<name>A0A3M2LBS4_9NOCA</name>
<feature type="domain" description="AMP-binding enzyme C-terminal" evidence="6">
    <location>
        <begin position="461"/>
        <end position="537"/>
    </location>
</feature>
<dbReference type="SUPFAM" id="SSF56801">
    <property type="entry name" value="Acetyl-CoA synthetase-like"/>
    <property type="match status" value="1"/>
</dbReference>
<dbReference type="InterPro" id="IPR045851">
    <property type="entry name" value="AMP-bd_C_sf"/>
</dbReference>
<dbReference type="GO" id="GO:0005524">
    <property type="term" value="F:ATP binding"/>
    <property type="evidence" value="ECO:0007669"/>
    <property type="project" value="UniProtKB-KW"/>
</dbReference>
<evidence type="ECO:0000256" key="2">
    <source>
        <dbReference type="ARBA" id="ARBA00022598"/>
    </source>
</evidence>
<evidence type="ECO:0000313" key="8">
    <source>
        <dbReference type="Proteomes" id="UP000279275"/>
    </source>
</evidence>
<feature type="domain" description="AMP-dependent synthetase/ligase" evidence="5">
    <location>
        <begin position="45"/>
        <end position="370"/>
    </location>
</feature>
<evidence type="ECO:0000259" key="5">
    <source>
        <dbReference type="Pfam" id="PF00501"/>
    </source>
</evidence>
<dbReference type="InterPro" id="IPR025110">
    <property type="entry name" value="AMP-bd_C"/>
</dbReference>
<dbReference type="InterPro" id="IPR042099">
    <property type="entry name" value="ANL_N_sf"/>
</dbReference>
<keyword evidence="3" id="KW-0547">Nucleotide-binding</keyword>
<dbReference type="InterPro" id="IPR000873">
    <property type="entry name" value="AMP-dep_synth/lig_dom"/>
</dbReference>
<evidence type="ECO:0000313" key="7">
    <source>
        <dbReference type="EMBL" id="RMI35009.1"/>
    </source>
</evidence>
<dbReference type="GO" id="GO:0044539">
    <property type="term" value="P:long-chain fatty acid import into cell"/>
    <property type="evidence" value="ECO:0007669"/>
    <property type="project" value="TreeGrafter"/>
</dbReference>
<dbReference type="PANTHER" id="PTHR43107">
    <property type="entry name" value="LONG-CHAIN FATTY ACID TRANSPORT PROTEIN"/>
    <property type="match status" value="1"/>
</dbReference>
<dbReference type="Pfam" id="PF13193">
    <property type="entry name" value="AMP-binding_C"/>
    <property type="match status" value="1"/>
</dbReference>
<evidence type="ECO:0000256" key="4">
    <source>
        <dbReference type="ARBA" id="ARBA00022840"/>
    </source>
</evidence>
<keyword evidence="4" id="KW-0067">ATP-binding</keyword>
<dbReference type="RefSeq" id="WP_122185981.1">
    <property type="nucleotide sequence ID" value="NZ_RFFH01000001.1"/>
</dbReference>
<dbReference type="AlphaFoldDB" id="A0A3M2LBS4"/>
<dbReference type="InterPro" id="IPR020845">
    <property type="entry name" value="AMP-binding_CS"/>
</dbReference>
<gene>
    <name evidence="7" type="ORF">EBN03_01330</name>
</gene>
<evidence type="ECO:0000259" key="6">
    <source>
        <dbReference type="Pfam" id="PF13193"/>
    </source>
</evidence>
<dbReference type="OrthoDB" id="9803968at2"/>
<comment type="similarity">
    <text evidence="1">Belongs to the ATP-dependent AMP-binding enzyme family.</text>
</comment>
<dbReference type="Pfam" id="PF00501">
    <property type="entry name" value="AMP-binding"/>
    <property type="match status" value="1"/>
</dbReference>
<comment type="caution">
    <text evidence="7">The sequence shown here is derived from an EMBL/GenBank/DDBJ whole genome shotgun (WGS) entry which is preliminary data.</text>
</comment>
<dbReference type="PROSITE" id="PS00455">
    <property type="entry name" value="AMP_BINDING"/>
    <property type="match status" value="1"/>
</dbReference>
<dbReference type="Proteomes" id="UP000279275">
    <property type="component" value="Unassembled WGS sequence"/>
</dbReference>
<dbReference type="NCBIfam" id="NF006134">
    <property type="entry name" value="PRK08279.1"/>
    <property type="match status" value="1"/>
</dbReference>
<dbReference type="EMBL" id="RFFH01000001">
    <property type="protein sequence ID" value="RMI35009.1"/>
    <property type="molecule type" value="Genomic_DNA"/>
</dbReference>
<dbReference type="GO" id="GO:0004467">
    <property type="term" value="F:long-chain fatty acid-CoA ligase activity"/>
    <property type="evidence" value="ECO:0007669"/>
    <property type="project" value="TreeGrafter"/>
</dbReference>
<dbReference type="Gene3D" id="3.40.50.12780">
    <property type="entry name" value="N-terminal domain of ligase-like"/>
    <property type="match status" value="1"/>
</dbReference>
<evidence type="ECO:0000256" key="1">
    <source>
        <dbReference type="ARBA" id="ARBA00006432"/>
    </source>
</evidence>
<organism evidence="7 8">
    <name type="scientific">Nocardia stercoris</name>
    <dbReference type="NCBI Taxonomy" id="2483361"/>
    <lineage>
        <taxon>Bacteria</taxon>
        <taxon>Bacillati</taxon>
        <taxon>Actinomycetota</taxon>
        <taxon>Actinomycetes</taxon>
        <taxon>Mycobacteriales</taxon>
        <taxon>Nocardiaceae</taxon>
        <taxon>Nocardia</taxon>
    </lineage>
</organism>
<dbReference type="PANTHER" id="PTHR43107:SF15">
    <property type="entry name" value="FATTY ACID TRANSPORT PROTEIN 3, ISOFORM A"/>
    <property type="match status" value="1"/>
</dbReference>
<accession>A0A3M2LBS4</accession>
<proteinExistence type="inferred from homology"/>
<evidence type="ECO:0000256" key="3">
    <source>
        <dbReference type="ARBA" id="ARBA00022741"/>
    </source>
</evidence>
<dbReference type="GO" id="GO:0005324">
    <property type="term" value="F:long-chain fatty acid transmembrane transporter activity"/>
    <property type="evidence" value="ECO:0007669"/>
    <property type="project" value="TreeGrafter"/>
</dbReference>